<dbReference type="Proteomes" id="UP000061362">
    <property type="component" value="Chromosome"/>
</dbReference>
<dbReference type="InterPro" id="IPR012349">
    <property type="entry name" value="Split_barrel_FMN-bd"/>
</dbReference>
<dbReference type="PATRIC" id="fig|43687.5.peg.1028"/>
<organism evidence="7 10">
    <name type="scientific">Metallosphaera sedula</name>
    <dbReference type="NCBI Taxonomy" id="43687"/>
    <lineage>
        <taxon>Archaea</taxon>
        <taxon>Thermoproteota</taxon>
        <taxon>Thermoprotei</taxon>
        <taxon>Sulfolobales</taxon>
        <taxon>Sulfolobaceae</taxon>
        <taxon>Metallosphaera</taxon>
    </lineage>
</organism>
<dbReference type="SMART" id="SM00903">
    <property type="entry name" value="Flavin_Reduct"/>
    <property type="match status" value="1"/>
</dbReference>
<reference evidence="10 11" key="1">
    <citation type="journal article" date="2015" name="Genome Announc.">
        <title>Complete Genome Sequences of Evolved Arsenate-Resistant Metallosphaera sedula Strains.</title>
        <authorList>
            <person name="Ai C."/>
            <person name="McCarthy S."/>
            <person name="Schackwitz W."/>
            <person name="Martin J."/>
            <person name="Lipzen A."/>
            <person name="Blum P."/>
        </authorList>
    </citation>
    <scope>NUCLEOTIDE SEQUENCE [LARGE SCALE GENOMIC DNA]</scope>
    <source>
        <strain evidence="6 11">ARS120-1</strain>
        <strain evidence="7 10">ARS120-2</strain>
        <strain evidence="4 13">ARS50-1</strain>
        <strain evidence="5 12">ARS50-2</strain>
    </source>
</reference>
<accession>A0A0K1T5F3</accession>
<dbReference type="PANTHER" id="PTHR30466">
    <property type="entry name" value="FLAVIN REDUCTASE"/>
    <property type="match status" value="1"/>
</dbReference>
<dbReference type="Pfam" id="PF01613">
    <property type="entry name" value="Flavin_Reduct"/>
    <property type="match status" value="1"/>
</dbReference>
<dbReference type="EMBL" id="CP012173">
    <property type="protein sequence ID" value="AKV77552.1"/>
    <property type="molecule type" value="Genomic_DNA"/>
</dbReference>
<dbReference type="Proteomes" id="UP000062398">
    <property type="component" value="Chromosome"/>
</dbReference>
<evidence type="ECO:0000256" key="1">
    <source>
        <dbReference type="ARBA" id="ARBA00001917"/>
    </source>
</evidence>
<dbReference type="EMBL" id="CP012172">
    <property type="protein sequence ID" value="AKV75310.1"/>
    <property type="molecule type" value="Genomic_DNA"/>
</dbReference>
<name>A0A0K1T5F3_9CREN</name>
<reference evidence="8 9" key="2">
    <citation type="submission" date="2015-07" db="EMBL/GenBank/DDBJ databases">
        <title>Physiological, transcriptional responses and genome re-sequencing of acid resistant extremely thermoacidophilic Metallosphaera sedula SARC-M1.</title>
        <authorList>
            <person name="Ai C."/>
            <person name="McCarthy S."/>
            <person name="Eckrich V."/>
            <person name="Rudrappa D."/>
            <person name="Qiu G."/>
            <person name="Blum P."/>
        </authorList>
    </citation>
    <scope>NUCLEOTIDE SEQUENCE [LARGE SCALE GENOMIC DNA]</scope>
    <source>
        <strain evidence="8 9">SARC-M1</strain>
    </source>
</reference>
<sequence length="154" mass="17356">MSEGLRDLMRRYPQGVAVVTTTWKGKMVGMTVNTFNSLSLNPPLVLFIADRTKGNDVPFRETSSFSVNLVDDAKILDVFATKPVETRFQEVKFHLSKEGVPLLSDGYAYLLASRSQVIDVGDHAIIVGEVKEVKVNREPNPLVYYMRNYRNVCI</sequence>
<protein>
    <submittedName>
        <fullName evidence="7">Flavin reductase</fullName>
    </submittedName>
</protein>
<evidence type="ECO:0000313" key="8">
    <source>
        <dbReference type="EMBL" id="AKV84281.1"/>
    </source>
</evidence>
<dbReference type="EMBL" id="CP012176">
    <property type="protein sequence ID" value="AKV84281.1"/>
    <property type="molecule type" value="Genomic_DNA"/>
</dbReference>
<evidence type="ECO:0000313" key="4">
    <source>
        <dbReference type="EMBL" id="AKV75310.1"/>
    </source>
</evidence>
<dbReference type="EMBL" id="CP012175">
    <property type="protein sequence ID" value="AKV82043.1"/>
    <property type="molecule type" value="Genomic_DNA"/>
</dbReference>
<dbReference type="GeneID" id="91755463"/>
<dbReference type="AlphaFoldDB" id="A0A0K1T5F3"/>
<evidence type="ECO:0000313" key="9">
    <source>
        <dbReference type="Proteomes" id="UP000056255"/>
    </source>
</evidence>
<evidence type="ECO:0000313" key="5">
    <source>
        <dbReference type="EMBL" id="AKV77552.1"/>
    </source>
</evidence>
<dbReference type="InterPro" id="IPR002563">
    <property type="entry name" value="Flavin_Rdtase-like_dom"/>
</dbReference>
<dbReference type="SUPFAM" id="SSF50475">
    <property type="entry name" value="FMN-binding split barrel"/>
    <property type="match status" value="1"/>
</dbReference>
<dbReference type="PANTHER" id="PTHR30466:SF1">
    <property type="entry name" value="FMN REDUCTASE (NADH) RUTF"/>
    <property type="match status" value="1"/>
</dbReference>
<evidence type="ECO:0000313" key="6">
    <source>
        <dbReference type="EMBL" id="AKV79798.1"/>
    </source>
</evidence>
<feature type="domain" description="Flavin reductase like" evidence="3">
    <location>
        <begin position="9"/>
        <end position="151"/>
    </location>
</feature>
<evidence type="ECO:0000313" key="12">
    <source>
        <dbReference type="Proteomes" id="UP000062475"/>
    </source>
</evidence>
<evidence type="ECO:0000313" key="10">
    <source>
        <dbReference type="Proteomes" id="UP000061362"/>
    </source>
</evidence>
<dbReference type="RefSeq" id="WP_048060285.1">
    <property type="nucleotide sequence ID" value="NZ_CP008822.1"/>
</dbReference>
<dbReference type="GO" id="GO:0042602">
    <property type="term" value="F:riboflavin reductase (NADPH) activity"/>
    <property type="evidence" value="ECO:0007669"/>
    <property type="project" value="TreeGrafter"/>
</dbReference>
<proteinExistence type="predicted"/>
<evidence type="ECO:0000256" key="2">
    <source>
        <dbReference type="ARBA" id="ARBA00023002"/>
    </source>
</evidence>
<evidence type="ECO:0000259" key="3">
    <source>
        <dbReference type="SMART" id="SM00903"/>
    </source>
</evidence>
<evidence type="ECO:0000313" key="7">
    <source>
        <dbReference type="EMBL" id="AKV82043.1"/>
    </source>
</evidence>
<keyword evidence="2" id="KW-0560">Oxidoreductase</keyword>
<dbReference type="InterPro" id="IPR050268">
    <property type="entry name" value="NADH-dep_flavin_reductase"/>
</dbReference>
<evidence type="ECO:0000313" key="11">
    <source>
        <dbReference type="Proteomes" id="UP000062398"/>
    </source>
</evidence>
<dbReference type="Gene3D" id="2.30.110.10">
    <property type="entry name" value="Electron Transport, Fmn-binding Protein, Chain A"/>
    <property type="match status" value="1"/>
</dbReference>
<dbReference type="OrthoDB" id="8522at2157"/>
<gene>
    <name evidence="4" type="ORF">MsedA_1007</name>
    <name evidence="5" type="ORF">MsedB_1009</name>
    <name evidence="6" type="ORF">MsedC_1007</name>
    <name evidence="7" type="ORF">MsedD_1008</name>
    <name evidence="8" type="ORF">MsedE_1009</name>
</gene>
<dbReference type="GO" id="GO:0010181">
    <property type="term" value="F:FMN binding"/>
    <property type="evidence" value="ECO:0007669"/>
    <property type="project" value="InterPro"/>
</dbReference>
<dbReference type="Proteomes" id="UP000068832">
    <property type="component" value="Chromosome"/>
</dbReference>
<dbReference type="EMBL" id="CP012174">
    <property type="protein sequence ID" value="AKV79798.1"/>
    <property type="molecule type" value="Genomic_DNA"/>
</dbReference>
<comment type="cofactor">
    <cofactor evidence="1">
        <name>FMN</name>
        <dbReference type="ChEBI" id="CHEBI:58210"/>
    </cofactor>
</comment>
<dbReference type="Proteomes" id="UP000056255">
    <property type="component" value="Chromosome"/>
</dbReference>
<evidence type="ECO:0000313" key="13">
    <source>
        <dbReference type="Proteomes" id="UP000068832"/>
    </source>
</evidence>
<dbReference type="Proteomes" id="UP000062475">
    <property type="component" value="Chromosome"/>
</dbReference>